<evidence type="ECO:0000313" key="14">
    <source>
        <dbReference type="Proteomes" id="UP000823989"/>
    </source>
</evidence>
<comment type="catalytic activity">
    <reaction evidence="7 9 10">
        <text>2-(2-carboxy-4-methylthiazol-5-yl)ethyl phosphate + 4-amino-2-methyl-5-(diphosphooxymethyl)pyrimidine + 2 H(+) = thiamine phosphate + CO2 + diphosphate</text>
        <dbReference type="Rhea" id="RHEA:47848"/>
        <dbReference type="ChEBI" id="CHEBI:15378"/>
        <dbReference type="ChEBI" id="CHEBI:16526"/>
        <dbReference type="ChEBI" id="CHEBI:33019"/>
        <dbReference type="ChEBI" id="CHEBI:37575"/>
        <dbReference type="ChEBI" id="CHEBI:57841"/>
        <dbReference type="ChEBI" id="CHEBI:62890"/>
        <dbReference type="EC" id="2.5.1.3"/>
    </reaction>
</comment>
<dbReference type="PANTHER" id="PTHR20857:SF15">
    <property type="entry name" value="THIAMINE-PHOSPHATE SYNTHASE"/>
    <property type="match status" value="1"/>
</dbReference>
<dbReference type="GO" id="GO:0009228">
    <property type="term" value="P:thiamine biosynthetic process"/>
    <property type="evidence" value="ECO:0007669"/>
    <property type="project" value="UniProtKB-KW"/>
</dbReference>
<dbReference type="SUPFAM" id="SSF51391">
    <property type="entry name" value="Thiamin phosphate synthase"/>
    <property type="match status" value="1"/>
</dbReference>
<organism evidence="13 14">
    <name type="scientific">Candidatus Salinicoccus stercoripullorum</name>
    <dbReference type="NCBI Taxonomy" id="2838756"/>
    <lineage>
        <taxon>Bacteria</taxon>
        <taxon>Bacillati</taxon>
        <taxon>Bacillota</taxon>
        <taxon>Bacilli</taxon>
        <taxon>Bacillales</taxon>
        <taxon>Staphylococcaceae</taxon>
        <taxon>Salinicoccus</taxon>
    </lineage>
</organism>
<evidence type="ECO:0000256" key="10">
    <source>
        <dbReference type="RuleBase" id="RU003826"/>
    </source>
</evidence>
<keyword evidence="3 9" id="KW-0479">Metal-binding</keyword>
<feature type="binding site" evidence="9">
    <location>
        <position position="74"/>
    </location>
    <ligand>
        <name>Mg(2+)</name>
        <dbReference type="ChEBI" id="CHEBI:18420"/>
    </ligand>
</feature>
<evidence type="ECO:0000256" key="9">
    <source>
        <dbReference type="HAMAP-Rule" id="MF_00097"/>
    </source>
</evidence>
<evidence type="ECO:0000256" key="3">
    <source>
        <dbReference type="ARBA" id="ARBA00022723"/>
    </source>
</evidence>
<evidence type="ECO:0000256" key="4">
    <source>
        <dbReference type="ARBA" id="ARBA00022842"/>
    </source>
</evidence>
<dbReference type="FunFam" id="3.20.20.70:FF:000096">
    <property type="entry name" value="Thiamine-phosphate synthase"/>
    <property type="match status" value="1"/>
</dbReference>
<keyword evidence="4 9" id="KW-0460">Magnesium</keyword>
<evidence type="ECO:0000256" key="1">
    <source>
        <dbReference type="ARBA" id="ARBA00005165"/>
    </source>
</evidence>
<gene>
    <name evidence="9 13" type="primary">thiE</name>
    <name evidence="13" type="ORF">H9891_10470</name>
</gene>
<dbReference type="InterPro" id="IPR036206">
    <property type="entry name" value="ThiamineP_synth_sf"/>
</dbReference>
<comment type="catalytic activity">
    <reaction evidence="6 9 10">
        <text>4-methyl-5-(2-phosphooxyethyl)-thiazole + 4-amino-2-methyl-5-(diphosphooxymethyl)pyrimidine + H(+) = thiamine phosphate + diphosphate</text>
        <dbReference type="Rhea" id="RHEA:22328"/>
        <dbReference type="ChEBI" id="CHEBI:15378"/>
        <dbReference type="ChEBI" id="CHEBI:33019"/>
        <dbReference type="ChEBI" id="CHEBI:37575"/>
        <dbReference type="ChEBI" id="CHEBI:57841"/>
        <dbReference type="ChEBI" id="CHEBI:58296"/>
        <dbReference type="EC" id="2.5.1.3"/>
    </reaction>
</comment>
<reference evidence="13" key="2">
    <citation type="submission" date="2021-04" db="EMBL/GenBank/DDBJ databases">
        <authorList>
            <person name="Gilroy R."/>
        </authorList>
    </citation>
    <scope>NUCLEOTIDE SEQUENCE</scope>
    <source>
        <strain evidence="13">ChiHjej13B12-752</strain>
    </source>
</reference>
<keyword evidence="2 9" id="KW-0808">Transferase</keyword>
<feature type="binding site" evidence="9">
    <location>
        <position position="111"/>
    </location>
    <ligand>
        <name>4-amino-2-methyl-5-(diphosphooxymethyl)pyrimidine</name>
        <dbReference type="ChEBI" id="CHEBI:57841"/>
    </ligand>
</feature>
<dbReference type="GO" id="GO:0005737">
    <property type="term" value="C:cytoplasm"/>
    <property type="evidence" value="ECO:0007669"/>
    <property type="project" value="TreeGrafter"/>
</dbReference>
<comment type="pathway">
    <text evidence="1 9 11">Cofactor biosynthesis; thiamine diphosphate biosynthesis; thiamine phosphate from 4-amino-2-methyl-5-diphosphomethylpyrimidine and 4-methyl-5-(2-phosphoethyl)-thiazole: step 1/1.</text>
</comment>
<proteinExistence type="inferred from homology"/>
<feature type="domain" description="Thiamine phosphate synthase/TenI" evidence="12">
    <location>
        <begin position="9"/>
        <end position="192"/>
    </location>
</feature>
<comment type="similarity">
    <text evidence="9 10">Belongs to the thiamine-phosphate synthase family.</text>
</comment>
<protein>
    <recommendedName>
        <fullName evidence="9">Thiamine-phosphate synthase</fullName>
        <shortName evidence="9">TP synthase</shortName>
        <shortName evidence="9">TPS</shortName>
        <ecNumber evidence="9">2.5.1.3</ecNumber>
    </recommendedName>
    <alternativeName>
        <fullName evidence="9">Thiamine-phosphate pyrophosphorylase</fullName>
        <shortName evidence="9">TMP pyrophosphorylase</shortName>
        <shortName evidence="9">TMP-PPase</shortName>
    </alternativeName>
</protein>
<dbReference type="EC" id="2.5.1.3" evidence="9"/>
<dbReference type="EMBL" id="DXHR01000034">
    <property type="protein sequence ID" value="HIW13563.1"/>
    <property type="molecule type" value="Genomic_DNA"/>
</dbReference>
<evidence type="ECO:0000313" key="13">
    <source>
        <dbReference type="EMBL" id="HIW13563.1"/>
    </source>
</evidence>
<comment type="caution">
    <text evidence="13">The sequence shown here is derived from an EMBL/GenBank/DDBJ whole genome shotgun (WGS) entry which is preliminary data.</text>
</comment>
<evidence type="ECO:0000256" key="8">
    <source>
        <dbReference type="ARBA" id="ARBA00047883"/>
    </source>
</evidence>
<feature type="binding site" evidence="9">
    <location>
        <position position="169"/>
    </location>
    <ligand>
        <name>2-[(2R,5Z)-2-carboxy-4-methylthiazol-5(2H)-ylidene]ethyl phosphate</name>
        <dbReference type="ChEBI" id="CHEBI:62899"/>
    </ligand>
</feature>
<accession>A0A9D1U0B8</accession>
<evidence type="ECO:0000256" key="11">
    <source>
        <dbReference type="RuleBase" id="RU004253"/>
    </source>
</evidence>
<dbReference type="GO" id="GO:0009229">
    <property type="term" value="P:thiamine diphosphate biosynthetic process"/>
    <property type="evidence" value="ECO:0007669"/>
    <property type="project" value="UniProtKB-UniRule"/>
</dbReference>
<dbReference type="InterPro" id="IPR034291">
    <property type="entry name" value="TMP_synthase"/>
</dbReference>
<dbReference type="AlphaFoldDB" id="A0A9D1U0B8"/>
<dbReference type="InterPro" id="IPR022998">
    <property type="entry name" value="ThiamineP_synth_TenI"/>
</dbReference>
<dbReference type="GO" id="GO:0004789">
    <property type="term" value="F:thiamine-phosphate diphosphorylase activity"/>
    <property type="evidence" value="ECO:0007669"/>
    <property type="project" value="UniProtKB-UniRule"/>
</dbReference>
<dbReference type="Pfam" id="PF02581">
    <property type="entry name" value="TMP-TENI"/>
    <property type="match status" value="1"/>
</dbReference>
<reference evidence="13" key="1">
    <citation type="journal article" date="2021" name="PeerJ">
        <title>Extensive microbial diversity within the chicken gut microbiome revealed by metagenomics and culture.</title>
        <authorList>
            <person name="Gilroy R."/>
            <person name="Ravi A."/>
            <person name="Getino M."/>
            <person name="Pursley I."/>
            <person name="Horton D.L."/>
            <person name="Alikhan N.F."/>
            <person name="Baker D."/>
            <person name="Gharbi K."/>
            <person name="Hall N."/>
            <person name="Watson M."/>
            <person name="Adriaenssens E.M."/>
            <person name="Foster-Nyarko E."/>
            <person name="Jarju S."/>
            <person name="Secka A."/>
            <person name="Antonio M."/>
            <person name="Oren A."/>
            <person name="Chaudhuri R.R."/>
            <person name="La Ragione R."/>
            <person name="Hildebrand F."/>
            <person name="Pallen M.J."/>
        </authorList>
    </citation>
    <scope>NUCLEOTIDE SEQUENCE</scope>
    <source>
        <strain evidence="13">ChiHjej13B12-752</strain>
    </source>
</reference>
<comment type="function">
    <text evidence="9">Condenses 4-methyl-5-(beta-hydroxyethyl)thiazole monophosphate (THZ-P) and 2-methyl-4-amino-5-hydroxymethyl pyrimidine pyrophosphate (HMP-PP) to form thiamine monophosphate (TMP).</text>
</comment>
<comment type="catalytic activity">
    <reaction evidence="8 9 10">
        <text>2-[(2R,5Z)-2-carboxy-4-methylthiazol-5(2H)-ylidene]ethyl phosphate + 4-amino-2-methyl-5-(diphosphooxymethyl)pyrimidine + 2 H(+) = thiamine phosphate + CO2 + diphosphate</text>
        <dbReference type="Rhea" id="RHEA:47844"/>
        <dbReference type="ChEBI" id="CHEBI:15378"/>
        <dbReference type="ChEBI" id="CHEBI:16526"/>
        <dbReference type="ChEBI" id="CHEBI:33019"/>
        <dbReference type="ChEBI" id="CHEBI:37575"/>
        <dbReference type="ChEBI" id="CHEBI:57841"/>
        <dbReference type="ChEBI" id="CHEBI:62899"/>
        <dbReference type="EC" id="2.5.1.3"/>
    </reaction>
</comment>
<evidence type="ECO:0000256" key="6">
    <source>
        <dbReference type="ARBA" id="ARBA00047334"/>
    </source>
</evidence>
<evidence type="ECO:0000259" key="12">
    <source>
        <dbReference type="Pfam" id="PF02581"/>
    </source>
</evidence>
<dbReference type="Gene3D" id="3.20.20.70">
    <property type="entry name" value="Aldolase class I"/>
    <property type="match status" value="1"/>
</dbReference>
<feature type="binding site" evidence="9">
    <location>
        <position position="140"/>
    </location>
    <ligand>
        <name>4-amino-2-methyl-5-(diphosphooxymethyl)pyrimidine</name>
        <dbReference type="ChEBI" id="CHEBI:57841"/>
    </ligand>
</feature>
<feature type="binding site" evidence="9">
    <location>
        <position position="73"/>
    </location>
    <ligand>
        <name>4-amino-2-methyl-5-(diphosphooxymethyl)pyrimidine</name>
        <dbReference type="ChEBI" id="CHEBI:57841"/>
    </ligand>
</feature>
<dbReference type="HAMAP" id="MF_00097">
    <property type="entry name" value="TMP_synthase"/>
    <property type="match status" value="1"/>
</dbReference>
<dbReference type="NCBIfam" id="TIGR00693">
    <property type="entry name" value="thiE"/>
    <property type="match status" value="1"/>
</dbReference>
<feature type="binding site" evidence="9">
    <location>
        <position position="93"/>
    </location>
    <ligand>
        <name>Mg(2+)</name>
        <dbReference type="ChEBI" id="CHEBI:18420"/>
    </ligand>
</feature>
<comment type="cofactor">
    <cofactor evidence="9">
        <name>Mg(2+)</name>
        <dbReference type="ChEBI" id="CHEBI:18420"/>
    </cofactor>
    <text evidence="9">Binds 1 Mg(2+) ion per subunit.</text>
</comment>
<evidence type="ECO:0000256" key="2">
    <source>
        <dbReference type="ARBA" id="ARBA00022679"/>
    </source>
</evidence>
<sequence length="206" mass="22416">MMDRNALRLYFICGSRNAGDRPLQVIEEALKHGVTMFQLREKGTDALVGAELFNFALDIKKLCRKYGVPFIINDAPDLAEKVGADGIHLGQDDMDTALLPSYFDDKIIGLSVRDRGELEQSDISKVDYIGTGPVFATGSKDDAGEAIGVEGLETMRELIGRLPMVAIGGITRENYRECLEYGADGVSLISAIAAEEDTKRAVEGLL</sequence>
<keyword evidence="5 9" id="KW-0784">Thiamine biosynthesis</keyword>
<feature type="binding site" evidence="9">
    <location>
        <begin position="38"/>
        <end position="42"/>
    </location>
    <ligand>
        <name>4-amino-2-methyl-5-(diphosphooxymethyl)pyrimidine</name>
        <dbReference type="ChEBI" id="CHEBI:57841"/>
    </ligand>
</feature>
<feature type="binding site" evidence="9">
    <location>
        <begin position="189"/>
        <end position="190"/>
    </location>
    <ligand>
        <name>2-[(2R,5Z)-2-carboxy-4-methylthiazol-5(2H)-ylidene]ethyl phosphate</name>
        <dbReference type="ChEBI" id="CHEBI:62899"/>
    </ligand>
</feature>
<name>A0A9D1U0B8_9STAP</name>
<evidence type="ECO:0000256" key="5">
    <source>
        <dbReference type="ARBA" id="ARBA00022977"/>
    </source>
</evidence>
<dbReference type="InterPro" id="IPR013785">
    <property type="entry name" value="Aldolase_TIM"/>
</dbReference>
<dbReference type="Proteomes" id="UP000823989">
    <property type="component" value="Unassembled WGS sequence"/>
</dbReference>
<feature type="binding site" evidence="9">
    <location>
        <begin position="137"/>
        <end position="139"/>
    </location>
    <ligand>
        <name>2-[(2R,5Z)-2-carboxy-4-methylthiazol-5(2H)-ylidene]ethyl phosphate</name>
        <dbReference type="ChEBI" id="CHEBI:62899"/>
    </ligand>
</feature>
<dbReference type="PANTHER" id="PTHR20857">
    <property type="entry name" value="THIAMINE-PHOSPHATE PYROPHOSPHORYLASE"/>
    <property type="match status" value="1"/>
</dbReference>
<dbReference type="GO" id="GO:0000287">
    <property type="term" value="F:magnesium ion binding"/>
    <property type="evidence" value="ECO:0007669"/>
    <property type="project" value="UniProtKB-UniRule"/>
</dbReference>
<evidence type="ECO:0000256" key="7">
    <source>
        <dbReference type="ARBA" id="ARBA00047851"/>
    </source>
</evidence>
<dbReference type="CDD" id="cd00564">
    <property type="entry name" value="TMP_TenI"/>
    <property type="match status" value="1"/>
</dbReference>